<proteinExistence type="predicted"/>
<dbReference type="EMBL" id="LUGH01000286">
    <property type="protein sequence ID" value="OBZ86598.1"/>
    <property type="molecule type" value="Genomic_DNA"/>
</dbReference>
<protein>
    <submittedName>
        <fullName evidence="1">Uncharacterized protein</fullName>
    </submittedName>
</protein>
<name>A0A1C7NC78_9FUNG</name>
<dbReference type="InParanoid" id="A0A1C7NC78"/>
<reference evidence="1 2" key="1">
    <citation type="submission" date="2016-03" db="EMBL/GenBank/DDBJ databases">
        <title>Choanephora cucurbitarum.</title>
        <authorList>
            <person name="Min B."/>
            <person name="Park H."/>
            <person name="Park J.-H."/>
            <person name="Shin H.-D."/>
            <person name="Choi I.-G."/>
        </authorList>
    </citation>
    <scope>NUCLEOTIDE SEQUENCE [LARGE SCALE GENOMIC DNA]</scope>
    <source>
        <strain evidence="1 2">KUS-F28377</strain>
    </source>
</reference>
<evidence type="ECO:0000313" key="1">
    <source>
        <dbReference type="EMBL" id="OBZ86598.1"/>
    </source>
</evidence>
<evidence type="ECO:0000313" key="2">
    <source>
        <dbReference type="Proteomes" id="UP000093000"/>
    </source>
</evidence>
<keyword evidence="2" id="KW-1185">Reference proteome</keyword>
<dbReference type="Proteomes" id="UP000093000">
    <property type="component" value="Unassembled WGS sequence"/>
</dbReference>
<feature type="non-terminal residue" evidence="1">
    <location>
        <position position="153"/>
    </location>
</feature>
<organism evidence="1 2">
    <name type="scientific">Choanephora cucurbitarum</name>
    <dbReference type="NCBI Taxonomy" id="101091"/>
    <lineage>
        <taxon>Eukaryota</taxon>
        <taxon>Fungi</taxon>
        <taxon>Fungi incertae sedis</taxon>
        <taxon>Mucoromycota</taxon>
        <taxon>Mucoromycotina</taxon>
        <taxon>Mucoromycetes</taxon>
        <taxon>Mucorales</taxon>
        <taxon>Mucorineae</taxon>
        <taxon>Choanephoraceae</taxon>
        <taxon>Choanephoroideae</taxon>
        <taxon>Choanephora</taxon>
    </lineage>
</organism>
<dbReference type="OrthoDB" id="2287180at2759"/>
<dbReference type="STRING" id="101091.A0A1C7NC78"/>
<gene>
    <name evidence="1" type="ORF">A0J61_05342</name>
</gene>
<sequence length="153" mass="17695">MSAEKTSLLYETRPNNGFKEFIKTHLPRAILYCTVFYLVFAIMPPSSFTNSPQNYAEIHKDISVSNAMCDEPPSIPFDGKSEFTYNPATFPHLSVLQHTNTIRFTSGHTQMIYDDQIEQVSVKFDILFNTQELQDVLWIESEEKDDDYVIKLK</sequence>
<comment type="caution">
    <text evidence="1">The sequence shown here is derived from an EMBL/GenBank/DDBJ whole genome shotgun (WGS) entry which is preliminary data.</text>
</comment>
<dbReference type="AlphaFoldDB" id="A0A1C7NC78"/>
<accession>A0A1C7NC78</accession>